<dbReference type="InterPro" id="IPR059177">
    <property type="entry name" value="GH29D-like_dom"/>
</dbReference>
<proteinExistence type="predicted"/>
<keyword evidence="3" id="KW-1185">Reference proteome</keyword>
<evidence type="ECO:0000313" key="3">
    <source>
        <dbReference type="Proteomes" id="UP000050430"/>
    </source>
</evidence>
<dbReference type="InterPro" id="IPR027417">
    <property type="entry name" value="P-loop_NTPase"/>
</dbReference>
<comment type="caution">
    <text evidence="2">The sequence shown here is derived from an EMBL/GenBank/DDBJ whole genome shotgun (WGS) entry which is preliminary data.</text>
</comment>
<dbReference type="Pfam" id="PF13290">
    <property type="entry name" value="CHB_HEX_C_1"/>
    <property type="match status" value="1"/>
</dbReference>
<name>A0A0P6X7Z9_9CHLR</name>
<dbReference type="OrthoDB" id="134659at2"/>
<accession>A0A0P6X7Z9</accession>
<dbReference type="EMBL" id="LGCK01000014">
    <property type="protein sequence ID" value="KPL70309.1"/>
    <property type="molecule type" value="Genomic_DNA"/>
</dbReference>
<evidence type="ECO:0000259" key="1">
    <source>
        <dbReference type="Pfam" id="PF13290"/>
    </source>
</evidence>
<dbReference type="SUPFAM" id="SSF52540">
    <property type="entry name" value="P-loop containing nucleoside triphosphate hydrolases"/>
    <property type="match status" value="1"/>
</dbReference>
<gene>
    <name evidence="2" type="ORF">ADM99_14210</name>
</gene>
<dbReference type="PATRIC" id="fig|229920.5.peg.188"/>
<organism evidence="2 3">
    <name type="scientific">Leptolinea tardivitalis</name>
    <dbReference type="NCBI Taxonomy" id="229920"/>
    <lineage>
        <taxon>Bacteria</taxon>
        <taxon>Bacillati</taxon>
        <taxon>Chloroflexota</taxon>
        <taxon>Anaerolineae</taxon>
        <taxon>Anaerolineales</taxon>
        <taxon>Anaerolineaceae</taxon>
        <taxon>Leptolinea</taxon>
    </lineage>
</organism>
<feature type="domain" description="GH29D-like beta-sandwich" evidence="1">
    <location>
        <begin position="1234"/>
        <end position="1300"/>
    </location>
</feature>
<dbReference type="RefSeq" id="WP_062422183.1">
    <property type="nucleotide sequence ID" value="NZ_BBYA01000010.1"/>
</dbReference>
<dbReference type="STRING" id="229920.ADM99_14210"/>
<sequence>MTKIRDIVQINSGYTSYVDLYEDYYDLVKNRGRMERYKPIAAHRQVFEKIANVLNPLDRRFYFLSGSYGTGKSHLLLMFANYFANPSDLPEIEAFFKNYETAQNEVLLKPGESLKERKAASLKEARKSGRFLVALCRYSLNLDFEGAVLRALEEALQKDESNILLDSHYREALRRIKDWESRRNETRFFSDLEAVISRLYPDWTVNDLIDGLEKYDEQALKAFKSCFQSVTDSEFAYKKDNLRDIISDFLKNPEFKERYKGIVFLYDEFGAAIDANLVNYTTLLDFAQYCANSTLDKGGTVVFIGTGHKAFRNHGQIGDLNAETLEARVSEIGLQTQGMEDIIAAIVQPKKDSPEWMQQVQSQSGKFTWFSSECNRLHLFNWLPAPKIKNNIIQNIYPMHPLATFALLRLAGEAGSDNRSVFKFFAPEFETGEQGWVNVQPNSYPWFLENNEIVNQSKLALYTADLLVDYFKESLKATNSRLVDRVKNAVINYEATIRELNAYLARKSQQQLFEEADELMLRIIKVMLVNEIASTSDVAIANTAQNIEFALEFVAPDEKTQVEDRLKLLCEAGILFNNHGVYELVRGDRKDVQRLVDQFKSNPDNRPTNLLQNFLELNPLRGDEVYLEAKDYNASFSEDKRLKVLFATPSMLTEKRSINGNSISFFAALEQERLQTAGVTNGYEGAAVFVYSENENDIDAAKKTVAQNNQQRVMVAIPRNPISVYDAIFTLKALESDWFKKQSQSFSPYEKAEEKKIRDDAAKALTDAKTDYFTNAKVYWFGVNGVEVPVQESKRHDAANRMILELYGSKRNTFGHNEFNKAHINLSGQVRAIFKEAGDILCDLSQPIRVNWSWPDNRGGTKYLRKCFVDHQALRVLTVEGDTRYLEAEKDINKFRTALPAYAKLLENLAALEGKGQTNLLPFLKPFFEEYGQGEIAVSLMLLLARRFYGDSLRFKREPNNLTDIQFTSTDDMLALVQGQYPSAVILFEPVSAEDQTYFGKITQIFTNQPAPAGKVYTIGEAYQAAVNWWGSLPIIARSLGFYTGDEKSLAEIFSQAKTKDPFRFIKYDLMEMLGQVPGETLTPVKITHIEVHLKAFKSTAETIQASVEEQILGQVADIFGSSSHLDVDIQDAFKNWHNGLSSTQKDPFGTYHNNDSKPLVKFTAYANIRELLFKTLPEAYSLGSVDTWMSNFVSTLVQRIQSGKKHIETNAPQISQLKVDFTNDLSQHGNQVTYQGELVLHADTEDGQGVIYYTEDGSDPTSSKQRQKLTPGDILTIKGNRKVKLVVADEKGNYTAVKTVEAIDELEKYKIVRPAQKTAFDETITFVFPKNKEAARITILSMLSELAESSLYADNEFRQAVLRALDEIEK</sequence>
<reference evidence="2 3" key="1">
    <citation type="submission" date="2015-07" db="EMBL/GenBank/DDBJ databases">
        <title>Genome sequence of Leptolinea tardivitalis DSM 16556.</title>
        <authorList>
            <person name="Hemp J."/>
            <person name="Ward L.M."/>
            <person name="Pace L.A."/>
            <person name="Fischer W.W."/>
        </authorList>
    </citation>
    <scope>NUCLEOTIDE SEQUENCE [LARGE SCALE GENOMIC DNA]</scope>
    <source>
        <strain evidence="2 3">YMTK-2</strain>
    </source>
</reference>
<evidence type="ECO:0000313" key="2">
    <source>
        <dbReference type="EMBL" id="KPL70309.1"/>
    </source>
</evidence>
<dbReference type="Proteomes" id="UP000050430">
    <property type="component" value="Unassembled WGS sequence"/>
</dbReference>
<dbReference type="Gene3D" id="3.40.50.300">
    <property type="entry name" value="P-loop containing nucleotide triphosphate hydrolases"/>
    <property type="match status" value="1"/>
</dbReference>
<protein>
    <recommendedName>
        <fullName evidence="1">GH29D-like beta-sandwich domain-containing protein</fullName>
    </recommendedName>
</protein>